<evidence type="ECO:0000313" key="2">
    <source>
        <dbReference type="Proteomes" id="UP000017127"/>
    </source>
</evidence>
<dbReference type="Proteomes" id="UP000017127">
    <property type="component" value="Unassembled WGS sequence"/>
</dbReference>
<organism evidence="1 2">
    <name type="scientific">Lyngbya aestuarii BL J</name>
    <dbReference type="NCBI Taxonomy" id="1348334"/>
    <lineage>
        <taxon>Bacteria</taxon>
        <taxon>Bacillati</taxon>
        <taxon>Cyanobacteriota</taxon>
        <taxon>Cyanophyceae</taxon>
        <taxon>Oscillatoriophycideae</taxon>
        <taxon>Oscillatoriales</taxon>
        <taxon>Microcoleaceae</taxon>
        <taxon>Lyngbya</taxon>
    </lineage>
</organism>
<evidence type="ECO:0000313" key="1">
    <source>
        <dbReference type="EMBL" id="ERT04791.1"/>
    </source>
</evidence>
<protein>
    <submittedName>
        <fullName evidence="1">Uncharacterized protein</fullName>
    </submittedName>
</protein>
<reference evidence="1 2" key="1">
    <citation type="journal article" date="2013" name="Front. Microbiol.">
        <title>Comparative genomic analyses of the cyanobacterium, Lyngbya aestuarii BL J, a powerful hydrogen producer.</title>
        <authorList>
            <person name="Kothari A."/>
            <person name="Vaughn M."/>
            <person name="Garcia-Pichel F."/>
        </authorList>
    </citation>
    <scope>NUCLEOTIDE SEQUENCE [LARGE SCALE GENOMIC DNA]</scope>
    <source>
        <strain evidence="1 2">BL J</strain>
    </source>
</reference>
<dbReference type="AlphaFoldDB" id="U7QDH8"/>
<gene>
    <name evidence="1" type="ORF">M595_5265</name>
</gene>
<keyword evidence="2" id="KW-1185">Reference proteome</keyword>
<name>U7QDH8_9CYAN</name>
<comment type="caution">
    <text evidence="1">The sequence shown here is derived from an EMBL/GenBank/DDBJ whole genome shotgun (WGS) entry which is preliminary data.</text>
</comment>
<accession>U7QDH8</accession>
<dbReference type="EMBL" id="AUZM01000080">
    <property type="protein sequence ID" value="ERT04791.1"/>
    <property type="molecule type" value="Genomic_DNA"/>
</dbReference>
<sequence length="50" mass="5743">MQPERDFRIPILYKVVSIESPKPPNPPEKAGSLLLTVIIAWFLRQILVLD</sequence>
<proteinExistence type="predicted"/>